<evidence type="ECO:0000256" key="10">
    <source>
        <dbReference type="ARBA" id="ARBA00031323"/>
    </source>
</evidence>
<dbReference type="Gene3D" id="3.40.50.150">
    <property type="entry name" value="Vaccinia Virus protein VP39"/>
    <property type="match status" value="1"/>
</dbReference>
<evidence type="ECO:0000256" key="2">
    <source>
        <dbReference type="ARBA" id="ARBA00005369"/>
    </source>
</evidence>
<evidence type="ECO:0000256" key="11">
    <source>
        <dbReference type="ARBA" id="ARBA00031350"/>
    </source>
</evidence>
<dbReference type="CDD" id="cd02440">
    <property type="entry name" value="AdoMet_MTases"/>
    <property type="match status" value="1"/>
</dbReference>
<reference evidence="12 13" key="1">
    <citation type="submission" date="2017-03" db="EMBL/GenBank/DDBJ databases">
        <title>Draft genome sequence of Streptomyces scabrisporus NF3, endophyte isolated from Amphipterygium adstringens.</title>
        <authorList>
            <person name="Vazquez M."/>
            <person name="Ceapa C.D."/>
            <person name="Rodriguez Luna D."/>
            <person name="Sanchez Esquivel S."/>
        </authorList>
    </citation>
    <scope>NUCLEOTIDE SEQUENCE [LARGE SCALE GENOMIC DNA]</scope>
    <source>
        <strain evidence="12 13">NF3</strain>
    </source>
</reference>
<dbReference type="GO" id="GO:0032259">
    <property type="term" value="P:methylation"/>
    <property type="evidence" value="ECO:0007669"/>
    <property type="project" value="UniProtKB-KW"/>
</dbReference>
<dbReference type="GO" id="GO:0005737">
    <property type="term" value="C:cytoplasm"/>
    <property type="evidence" value="ECO:0007669"/>
    <property type="project" value="UniProtKB-SubCell"/>
</dbReference>
<dbReference type="PANTHER" id="PTHR11579">
    <property type="entry name" value="PROTEIN-L-ISOASPARTATE O-METHYLTRANSFERASE"/>
    <property type="match status" value="1"/>
</dbReference>
<dbReference type="InterPro" id="IPR000682">
    <property type="entry name" value="PCMT"/>
</dbReference>
<dbReference type="GO" id="GO:0004719">
    <property type="term" value="F:protein-L-isoaspartate (D-aspartate) O-methyltransferase activity"/>
    <property type="evidence" value="ECO:0007669"/>
    <property type="project" value="UniProtKB-EC"/>
</dbReference>
<keyword evidence="7" id="KW-0808">Transferase</keyword>
<evidence type="ECO:0000256" key="6">
    <source>
        <dbReference type="ARBA" id="ARBA00022603"/>
    </source>
</evidence>
<evidence type="ECO:0000256" key="7">
    <source>
        <dbReference type="ARBA" id="ARBA00022679"/>
    </source>
</evidence>
<keyword evidence="13" id="KW-1185">Reference proteome</keyword>
<dbReference type="RefSeq" id="WP_078979761.1">
    <property type="nucleotide sequence ID" value="NZ_MWQN01000002.1"/>
</dbReference>
<dbReference type="PANTHER" id="PTHR11579:SF0">
    <property type="entry name" value="PROTEIN-L-ISOASPARTATE(D-ASPARTATE) O-METHYLTRANSFERASE"/>
    <property type="match status" value="1"/>
</dbReference>
<name>A0A1T3NP21_9ACTN</name>
<dbReference type="Proteomes" id="UP000190037">
    <property type="component" value="Unassembled WGS sequence"/>
</dbReference>
<comment type="caution">
    <text evidence="12">The sequence shown here is derived from an EMBL/GenBank/DDBJ whole genome shotgun (WGS) entry which is preliminary data.</text>
</comment>
<proteinExistence type="inferred from homology"/>
<dbReference type="EC" id="2.1.1.77" evidence="3"/>
<evidence type="ECO:0000313" key="12">
    <source>
        <dbReference type="EMBL" id="OPC78559.1"/>
    </source>
</evidence>
<evidence type="ECO:0000256" key="9">
    <source>
        <dbReference type="ARBA" id="ARBA00030757"/>
    </source>
</evidence>
<accession>A0A1T3NP21</accession>
<dbReference type="InterPro" id="IPR029063">
    <property type="entry name" value="SAM-dependent_MTases_sf"/>
</dbReference>
<keyword evidence="8" id="KW-0949">S-adenosyl-L-methionine</keyword>
<comment type="similarity">
    <text evidence="2">Belongs to the methyltransferase superfamily. L-isoaspartyl/D-aspartyl protein methyltransferase family.</text>
</comment>
<dbReference type="Pfam" id="PF01135">
    <property type="entry name" value="PCMT"/>
    <property type="match status" value="1"/>
</dbReference>
<dbReference type="EMBL" id="MWQN01000002">
    <property type="protein sequence ID" value="OPC78559.1"/>
    <property type="molecule type" value="Genomic_DNA"/>
</dbReference>
<evidence type="ECO:0000313" key="13">
    <source>
        <dbReference type="Proteomes" id="UP000190037"/>
    </source>
</evidence>
<dbReference type="SUPFAM" id="SSF53335">
    <property type="entry name" value="S-adenosyl-L-methionine-dependent methyltransferases"/>
    <property type="match status" value="1"/>
</dbReference>
<protein>
    <recommendedName>
        <fullName evidence="4">Protein-L-isoaspartate O-methyltransferase</fullName>
        <ecNumber evidence="3">2.1.1.77</ecNumber>
    </recommendedName>
    <alternativeName>
        <fullName evidence="11">L-isoaspartyl protein carboxyl methyltransferase</fullName>
    </alternativeName>
    <alternativeName>
        <fullName evidence="9">Protein L-isoaspartyl methyltransferase</fullName>
    </alternativeName>
    <alternativeName>
        <fullName evidence="10">Protein-beta-aspartate methyltransferase</fullName>
    </alternativeName>
</protein>
<dbReference type="OrthoDB" id="4035289at2"/>
<evidence type="ECO:0000256" key="5">
    <source>
        <dbReference type="ARBA" id="ARBA00022490"/>
    </source>
</evidence>
<keyword evidence="5" id="KW-0963">Cytoplasm</keyword>
<dbReference type="AlphaFoldDB" id="A0A1T3NP21"/>
<evidence type="ECO:0000256" key="4">
    <source>
        <dbReference type="ARBA" id="ARBA00013346"/>
    </source>
</evidence>
<comment type="subcellular location">
    <subcellularLocation>
        <location evidence="1">Cytoplasm</location>
    </subcellularLocation>
</comment>
<evidence type="ECO:0000256" key="8">
    <source>
        <dbReference type="ARBA" id="ARBA00022691"/>
    </source>
</evidence>
<dbReference type="STRING" id="159449.B4N89_30720"/>
<organism evidence="12 13">
    <name type="scientific">Embleya scabrispora</name>
    <dbReference type="NCBI Taxonomy" id="159449"/>
    <lineage>
        <taxon>Bacteria</taxon>
        <taxon>Bacillati</taxon>
        <taxon>Actinomycetota</taxon>
        <taxon>Actinomycetes</taxon>
        <taxon>Kitasatosporales</taxon>
        <taxon>Streptomycetaceae</taxon>
        <taxon>Embleya</taxon>
    </lineage>
</organism>
<sequence>MTVGPDTLTALLKRKDVLPAGWESVFGMVAREDFVPARIWPDDTDALLDRDRDPEAWRRAVYSDRALVTQWDDGRHSGTEAGRLATSSASTPSTLAEMLYDLDAAPGMRVLEVGTGTGYSAGLLAARGCRVTSIEVDPHLARRARENLAAAGFGDLVEVITGDGTLGHRAGGPYDRIQVTAGVRRVPAAWLEQAAPGAVIVLPWGTDYGSGDCALRLVVGADRRGASGPFTLATAFMKLRAQQPDWRRYGGAALPDDWAAYARATTTTLGYDDVVGGPFDSVGFVLGLCVPDCLAQPVLHGMVGATLWLYGADTGRGHSIAAVDFGTDAPTIRQSGPRRLWHEVEASWHWWNARGRPTIHDFGLTVTVAGDGVVDQQPWYGAAAFPLVPPAHDWPARGRG</sequence>
<evidence type="ECO:0000256" key="3">
    <source>
        <dbReference type="ARBA" id="ARBA00011890"/>
    </source>
</evidence>
<gene>
    <name evidence="12" type="ORF">B4N89_30720</name>
</gene>
<keyword evidence="6" id="KW-0489">Methyltransferase</keyword>
<evidence type="ECO:0000256" key="1">
    <source>
        <dbReference type="ARBA" id="ARBA00004496"/>
    </source>
</evidence>